<evidence type="ECO:0000256" key="6">
    <source>
        <dbReference type="ARBA" id="ARBA00022737"/>
    </source>
</evidence>
<feature type="region of interest" description="Disordered" evidence="16">
    <location>
        <begin position="784"/>
        <end position="874"/>
    </location>
</feature>
<dbReference type="GO" id="GO:0043565">
    <property type="term" value="F:sequence-specific DNA binding"/>
    <property type="evidence" value="ECO:0007669"/>
    <property type="project" value="InterPro"/>
</dbReference>
<dbReference type="PROSITE" id="PS50114">
    <property type="entry name" value="GATA_ZN_FINGER_2"/>
    <property type="match status" value="1"/>
</dbReference>
<evidence type="ECO:0000256" key="5">
    <source>
        <dbReference type="ARBA" id="ARBA00022723"/>
    </source>
</evidence>
<dbReference type="HOGENOM" id="CLU_007918_2_0_1"/>
<dbReference type="InterPro" id="IPR000014">
    <property type="entry name" value="PAS"/>
</dbReference>
<keyword evidence="10" id="KW-0805">Transcription regulation</keyword>
<dbReference type="Pfam" id="PF13426">
    <property type="entry name" value="PAS_9"/>
    <property type="match status" value="2"/>
</dbReference>
<dbReference type="eggNOG" id="ENOG502QU3S">
    <property type="taxonomic scope" value="Eukaryota"/>
</dbReference>
<dbReference type="SUPFAM" id="SSF55785">
    <property type="entry name" value="PYP-like sensor domain (PAS domain)"/>
    <property type="match status" value="2"/>
</dbReference>
<evidence type="ECO:0000256" key="14">
    <source>
        <dbReference type="ARBA" id="ARBA00023170"/>
    </source>
</evidence>
<dbReference type="CDD" id="cd00202">
    <property type="entry name" value="ZnF_GATA"/>
    <property type="match status" value="1"/>
</dbReference>
<reference evidence="19 20" key="1">
    <citation type="journal article" date="2010" name="Nature">
        <title>Perigord black truffle genome uncovers evolutionary origins and mechanisms of symbiosis.</title>
        <authorList>
            <person name="Martin F."/>
            <person name="Kohler A."/>
            <person name="Murat C."/>
            <person name="Balestrini R."/>
            <person name="Coutinho P.M."/>
            <person name="Jaillon O."/>
            <person name="Montanini B."/>
            <person name="Morin E."/>
            <person name="Noel B."/>
            <person name="Percudani R."/>
            <person name="Porcel B."/>
            <person name="Rubini A."/>
            <person name="Amicucci A."/>
            <person name="Amselem J."/>
            <person name="Anthouard V."/>
            <person name="Arcioni S."/>
            <person name="Artiguenave F."/>
            <person name="Aury J.M."/>
            <person name="Ballario P."/>
            <person name="Bolchi A."/>
            <person name="Brenna A."/>
            <person name="Brun A."/>
            <person name="Buee M."/>
            <person name="Cantarel B."/>
            <person name="Chevalier G."/>
            <person name="Couloux A."/>
            <person name="Da Silva C."/>
            <person name="Denoeud F."/>
            <person name="Duplessis S."/>
            <person name="Ghignone S."/>
            <person name="Hilselberger B."/>
            <person name="Iotti M."/>
            <person name="Marcais B."/>
            <person name="Mello A."/>
            <person name="Miranda M."/>
            <person name="Pacioni G."/>
            <person name="Quesneville H."/>
            <person name="Riccioni C."/>
            <person name="Ruotolo R."/>
            <person name="Splivallo R."/>
            <person name="Stocchi V."/>
            <person name="Tisserant E."/>
            <person name="Viscomi A.R."/>
            <person name="Zambonelli A."/>
            <person name="Zampieri E."/>
            <person name="Henrissat B."/>
            <person name="Lebrun M.H."/>
            <person name="Paolocci F."/>
            <person name="Bonfante P."/>
            <person name="Ottonello S."/>
            <person name="Wincker P."/>
        </authorList>
    </citation>
    <scope>NUCLEOTIDE SEQUENCE [LARGE SCALE GENOMIC DNA]</scope>
    <source>
        <strain evidence="19 20">Mel28</strain>
    </source>
</reference>
<dbReference type="GO" id="GO:0009881">
    <property type="term" value="F:photoreceptor activity"/>
    <property type="evidence" value="ECO:0007669"/>
    <property type="project" value="UniProtKB-KW"/>
</dbReference>
<dbReference type="FunFam" id="3.30.450.20:FF:000064">
    <property type="entry name" value="Vivid PAS protein VVD"/>
    <property type="match status" value="1"/>
</dbReference>
<keyword evidence="1" id="KW-0600">Photoreceptor protein</keyword>
<feature type="compositionally biased region" description="Low complexity" evidence="16">
    <location>
        <begin position="799"/>
        <end position="812"/>
    </location>
</feature>
<keyword evidence="13" id="KW-0804">Transcription</keyword>
<keyword evidence="6" id="KW-0677">Repeat</keyword>
<dbReference type="GO" id="GO:0006355">
    <property type="term" value="P:regulation of DNA-templated transcription"/>
    <property type="evidence" value="ECO:0007669"/>
    <property type="project" value="InterPro"/>
</dbReference>
<keyword evidence="7 15" id="KW-0863">Zinc-finger</keyword>
<dbReference type="PROSITE" id="PS00344">
    <property type="entry name" value="GATA_ZN_FINGER_1"/>
    <property type="match status" value="1"/>
</dbReference>
<evidence type="ECO:0000313" key="20">
    <source>
        <dbReference type="Proteomes" id="UP000006911"/>
    </source>
</evidence>
<evidence type="ECO:0000256" key="3">
    <source>
        <dbReference type="ARBA" id="ARBA00022630"/>
    </source>
</evidence>
<evidence type="ECO:0000259" key="17">
    <source>
        <dbReference type="PROSITE" id="PS50112"/>
    </source>
</evidence>
<dbReference type="Gene3D" id="3.30.450.20">
    <property type="entry name" value="PAS domain"/>
    <property type="match status" value="3"/>
</dbReference>
<dbReference type="InterPro" id="IPR001610">
    <property type="entry name" value="PAC"/>
</dbReference>
<dbReference type="STRING" id="656061.D5GGL4"/>
<evidence type="ECO:0000256" key="9">
    <source>
        <dbReference type="ARBA" id="ARBA00022991"/>
    </source>
</evidence>
<accession>D5GGL4</accession>
<dbReference type="SMART" id="SM00086">
    <property type="entry name" value="PAC"/>
    <property type="match status" value="2"/>
</dbReference>
<keyword evidence="9" id="KW-0157">Chromophore</keyword>
<name>D5GGL4_TUBMM</name>
<feature type="domain" description="GATA-type" evidence="18">
    <location>
        <begin position="742"/>
        <end position="777"/>
    </location>
</feature>
<evidence type="ECO:0000256" key="16">
    <source>
        <dbReference type="SAM" id="MobiDB-lite"/>
    </source>
</evidence>
<evidence type="ECO:0000256" key="12">
    <source>
        <dbReference type="ARBA" id="ARBA00023159"/>
    </source>
</evidence>
<feature type="domain" description="PAS" evidence="17">
    <location>
        <begin position="577"/>
        <end position="629"/>
    </location>
</feature>
<dbReference type="EMBL" id="FN430275">
    <property type="protein sequence ID" value="CAZ83744.1"/>
    <property type="molecule type" value="Genomic_DNA"/>
</dbReference>
<keyword evidence="2" id="KW-0716">Sensory transduction</keyword>
<protein>
    <submittedName>
        <fullName evidence="19">(Perigord truffle) hypothetical protein</fullName>
    </submittedName>
</protein>
<dbReference type="InParanoid" id="D5GGL4"/>
<keyword evidence="14" id="KW-0675">Receptor</keyword>
<evidence type="ECO:0000256" key="2">
    <source>
        <dbReference type="ARBA" id="ARBA00022606"/>
    </source>
</evidence>
<keyword evidence="3" id="KW-0285">Flavoprotein</keyword>
<dbReference type="AlphaFoldDB" id="D5GGL4"/>
<evidence type="ECO:0000256" key="11">
    <source>
        <dbReference type="ARBA" id="ARBA00023125"/>
    </source>
</evidence>
<sequence length="874" mass="95444">MELDGNEYDRYLAATNAFPSLPTGRNASARGINGHGPHGHSAVDRPGVGGRRASTPGMVGAVGMDEIVAENARELRRRSLANGFNLDFIEVDDSEADTFSQMVSPGAFSAGDMSQMGNEMGRLPTTIESFSEMDASAPELSAVRMMGVGNISGPEIQSSISMYADPQVLSGTSHSSPVTNSMAVSVPQSPVGPQIPGSPLGPGSHGHRMSVDSITSSPMAQMHMAQMSNQGMDQSLMDPMGGMTPSSQYFPMDLLGILYRVANRPNPQINIGAVDLSCSFVVTDARKFDNPIVYCSATFERLTGYTKHEILGRNCRFLQAPDAKIVPGVKRKYVDDDAVYYLKNQIQAKKEAQTSLINYRKGGQPFTNLLTMIPITWDSPEVVYFVGFQVDLVEQPGAMVNRNKDGSFAINYQYSQLPTYVPAAAAALVMDSARSGLTVARDDVSHVLSSFGSGDSEFHSKRILDKVLLENTDDVVHVLSLKGLFFLSAVCHPSDIVPVTRDLKDTSSSTSVNVVFRIRRKFSGYTWFESHGSLHTEQGKGRKCIILVGRERPVYRLGWKEVQVTGGIGDNELWTKMSTSGMFLFVSSNAKTLLDRDGEELTGTSVQALMRPDSKNELGRALENARNGTKATVKHEIQNKRGQFLQALTTLFPGDGTESQKPTFLVAQTRLLKHTRASAGSPTKNHQSDTLNENLFEELKTTRSTSWQFELRQLQRTNKRLVEELSSLVALRKKRKRRKGVDQLEKDCANCHTRVTPEWRRGPSGKRDLCNSCGLRYAKLIGRVSPRTATSNSDKGNRSPTQSQSSPITTHSLGDSPHLSSAKTAGMTPIPISPVHQQLRRGSMSGNMPTLQPHPTSAPHINGNGEIEMKVNGS</sequence>
<dbReference type="SMART" id="SM00401">
    <property type="entry name" value="ZnF_GATA"/>
    <property type="match status" value="1"/>
</dbReference>
<evidence type="ECO:0000256" key="13">
    <source>
        <dbReference type="ARBA" id="ARBA00023163"/>
    </source>
</evidence>
<feature type="region of interest" description="Disordered" evidence="16">
    <location>
        <begin position="171"/>
        <end position="209"/>
    </location>
</feature>
<evidence type="ECO:0000256" key="7">
    <source>
        <dbReference type="ARBA" id="ARBA00022771"/>
    </source>
</evidence>
<dbReference type="InterPro" id="IPR000679">
    <property type="entry name" value="Znf_GATA"/>
</dbReference>
<dbReference type="RefSeq" id="XP_002839553.1">
    <property type="nucleotide sequence ID" value="XM_002839507.1"/>
</dbReference>
<evidence type="ECO:0000256" key="8">
    <source>
        <dbReference type="ARBA" id="ARBA00022833"/>
    </source>
</evidence>
<dbReference type="GO" id="GO:0005634">
    <property type="term" value="C:nucleus"/>
    <property type="evidence" value="ECO:0007669"/>
    <property type="project" value="TreeGrafter"/>
</dbReference>
<organism evidence="19 20">
    <name type="scientific">Tuber melanosporum (strain Mel28)</name>
    <name type="common">Perigord black truffle</name>
    <dbReference type="NCBI Taxonomy" id="656061"/>
    <lineage>
        <taxon>Eukaryota</taxon>
        <taxon>Fungi</taxon>
        <taxon>Dikarya</taxon>
        <taxon>Ascomycota</taxon>
        <taxon>Pezizomycotina</taxon>
        <taxon>Pezizomycetes</taxon>
        <taxon>Pezizales</taxon>
        <taxon>Tuberaceae</taxon>
        <taxon>Tuber</taxon>
    </lineage>
</organism>
<feature type="region of interest" description="Disordered" evidence="16">
    <location>
        <begin position="24"/>
        <end position="57"/>
    </location>
</feature>
<evidence type="ECO:0000256" key="4">
    <source>
        <dbReference type="ARBA" id="ARBA00022643"/>
    </source>
</evidence>
<keyword evidence="4" id="KW-0288">FMN</keyword>
<keyword evidence="11" id="KW-0238">DNA-binding</keyword>
<dbReference type="KEGG" id="tml:GSTUM_00007548001"/>
<dbReference type="Gene3D" id="3.30.50.10">
    <property type="entry name" value="Erythroid Transcription Factor GATA-1, subunit A"/>
    <property type="match status" value="1"/>
</dbReference>
<dbReference type="InterPro" id="IPR013088">
    <property type="entry name" value="Znf_NHR/GATA"/>
</dbReference>
<keyword evidence="20" id="KW-1185">Reference proteome</keyword>
<feature type="compositionally biased region" description="Polar residues" evidence="16">
    <location>
        <begin position="844"/>
        <end position="855"/>
    </location>
</feature>
<gene>
    <name evidence="19" type="ORF">GSTUM_00007548001</name>
</gene>
<evidence type="ECO:0000259" key="18">
    <source>
        <dbReference type="PROSITE" id="PS50114"/>
    </source>
</evidence>
<keyword evidence="12" id="KW-0010">Activator</keyword>
<evidence type="ECO:0000256" key="1">
    <source>
        <dbReference type="ARBA" id="ARBA00022543"/>
    </source>
</evidence>
<dbReference type="Pfam" id="PF00320">
    <property type="entry name" value="GATA"/>
    <property type="match status" value="1"/>
</dbReference>
<feature type="domain" description="PAS" evidence="17">
    <location>
        <begin position="289"/>
        <end position="314"/>
    </location>
</feature>
<dbReference type="GeneID" id="9181714"/>
<dbReference type="PANTHER" id="PTHR47429:SF7">
    <property type="entry name" value="GATA-FACTOR"/>
    <property type="match status" value="1"/>
</dbReference>
<dbReference type="Proteomes" id="UP000006911">
    <property type="component" value="Unassembled WGS sequence"/>
</dbReference>
<evidence type="ECO:0000313" key="19">
    <source>
        <dbReference type="EMBL" id="CAZ83744.1"/>
    </source>
</evidence>
<dbReference type="InterPro" id="IPR035965">
    <property type="entry name" value="PAS-like_dom_sf"/>
</dbReference>
<proteinExistence type="predicted"/>
<evidence type="ECO:0000256" key="15">
    <source>
        <dbReference type="PROSITE-ProRule" id="PRU00094"/>
    </source>
</evidence>
<dbReference type="GO" id="GO:0008270">
    <property type="term" value="F:zinc ion binding"/>
    <property type="evidence" value="ECO:0007669"/>
    <property type="project" value="UniProtKB-KW"/>
</dbReference>
<feature type="compositionally biased region" description="Polar residues" evidence="16">
    <location>
        <begin position="171"/>
        <end position="188"/>
    </location>
</feature>
<keyword evidence="8" id="KW-0862">Zinc</keyword>
<dbReference type="PROSITE" id="PS50112">
    <property type="entry name" value="PAS"/>
    <property type="match status" value="2"/>
</dbReference>
<dbReference type="CDD" id="cd00130">
    <property type="entry name" value="PAS"/>
    <property type="match status" value="2"/>
</dbReference>
<keyword evidence="5" id="KW-0479">Metal-binding</keyword>
<dbReference type="PANTHER" id="PTHR47429">
    <property type="entry name" value="PROTEIN TWIN LOV 1"/>
    <property type="match status" value="1"/>
</dbReference>
<evidence type="ECO:0000256" key="10">
    <source>
        <dbReference type="ARBA" id="ARBA00023015"/>
    </source>
</evidence>
<dbReference type="SUPFAM" id="SSF57716">
    <property type="entry name" value="Glucocorticoid receptor-like (DNA-binding domain)"/>
    <property type="match status" value="1"/>
</dbReference>